<name>A0A9N9IGL4_9GLOM</name>
<evidence type="ECO:0000256" key="1">
    <source>
        <dbReference type="SAM" id="MobiDB-lite"/>
    </source>
</evidence>
<keyword evidence="3" id="KW-1185">Reference proteome</keyword>
<feature type="region of interest" description="Disordered" evidence="1">
    <location>
        <begin position="107"/>
        <end position="128"/>
    </location>
</feature>
<gene>
    <name evidence="2" type="ORF">DERYTH_LOCUS15489</name>
</gene>
<feature type="non-terminal residue" evidence="2">
    <location>
        <position position="128"/>
    </location>
</feature>
<reference evidence="2" key="1">
    <citation type="submission" date="2021-06" db="EMBL/GenBank/DDBJ databases">
        <authorList>
            <person name="Kallberg Y."/>
            <person name="Tangrot J."/>
            <person name="Rosling A."/>
        </authorList>
    </citation>
    <scope>NUCLEOTIDE SEQUENCE</scope>
    <source>
        <strain evidence="2">MA453B</strain>
    </source>
</reference>
<dbReference type="Proteomes" id="UP000789405">
    <property type="component" value="Unassembled WGS sequence"/>
</dbReference>
<evidence type="ECO:0000313" key="2">
    <source>
        <dbReference type="EMBL" id="CAG8735281.1"/>
    </source>
</evidence>
<evidence type="ECO:0000313" key="3">
    <source>
        <dbReference type="Proteomes" id="UP000789405"/>
    </source>
</evidence>
<dbReference type="AlphaFoldDB" id="A0A9N9IGL4"/>
<dbReference type="EMBL" id="CAJVPY010012607">
    <property type="protein sequence ID" value="CAG8735281.1"/>
    <property type="molecule type" value="Genomic_DNA"/>
</dbReference>
<dbReference type="OrthoDB" id="10545036at2759"/>
<comment type="caution">
    <text evidence="2">The sequence shown here is derived from an EMBL/GenBank/DDBJ whole genome shotgun (WGS) entry which is preliminary data.</text>
</comment>
<proteinExistence type="predicted"/>
<organism evidence="2 3">
    <name type="scientific">Dentiscutata erythropus</name>
    <dbReference type="NCBI Taxonomy" id="1348616"/>
    <lineage>
        <taxon>Eukaryota</taxon>
        <taxon>Fungi</taxon>
        <taxon>Fungi incertae sedis</taxon>
        <taxon>Mucoromycota</taxon>
        <taxon>Glomeromycotina</taxon>
        <taxon>Glomeromycetes</taxon>
        <taxon>Diversisporales</taxon>
        <taxon>Gigasporaceae</taxon>
        <taxon>Dentiscutata</taxon>
    </lineage>
</organism>
<accession>A0A9N9IGL4</accession>
<sequence length="128" mass="15055">MKRSNRITRAYVPTPKLRVKPKKIRHEETEEILSDKFSDDDHDTENITLFSEECIIEETESSSIISYISSNEKPRKARDENLDNYQPSYRPLSDILDILEEASIEYDESDSDSIYDSRNDEQLFDDIE</sequence>
<protein>
    <submittedName>
        <fullName evidence="2">21321_t:CDS:1</fullName>
    </submittedName>
</protein>